<evidence type="ECO:0000256" key="7">
    <source>
        <dbReference type="ARBA" id="ARBA00023004"/>
    </source>
</evidence>
<dbReference type="GO" id="GO:0016491">
    <property type="term" value="F:oxidoreductase activity"/>
    <property type="evidence" value="ECO:0007669"/>
    <property type="project" value="UniProtKB-KW"/>
</dbReference>
<protein>
    <recommendedName>
        <fullName evidence="14">MOSC domain-containing protein</fullName>
    </recommendedName>
</protein>
<dbReference type="InterPro" id="IPR006058">
    <property type="entry name" value="2Fe2S_fd_BS"/>
</dbReference>
<dbReference type="Gene3D" id="2.40.33.20">
    <property type="entry name" value="PK beta-barrel domain-like"/>
    <property type="match status" value="1"/>
</dbReference>
<keyword evidence="13" id="KW-1185">Reference proteome</keyword>
<dbReference type="Pfam" id="PF00111">
    <property type="entry name" value="Fer2"/>
    <property type="match status" value="1"/>
</dbReference>
<evidence type="ECO:0000259" key="9">
    <source>
        <dbReference type="PROSITE" id="PS51085"/>
    </source>
</evidence>
<dbReference type="Pfam" id="PF00175">
    <property type="entry name" value="NAD_binding_1"/>
    <property type="match status" value="1"/>
</dbReference>
<keyword evidence="8" id="KW-0411">Iron-sulfur</keyword>
<reference evidence="12" key="1">
    <citation type="journal article" date="2014" name="Int. J. Syst. Evol. Microbiol.">
        <title>Complete genome sequence of Corynebacterium casei LMG S-19264T (=DSM 44701T), isolated from a smear-ripened cheese.</title>
        <authorList>
            <consortium name="US DOE Joint Genome Institute (JGI-PGF)"/>
            <person name="Walter F."/>
            <person name="Albersmeier A."/>
            <person name="Kalinowski J."/>
            <person name="Ruckert C."/>
        </authorList>
    </citation>
    <scope>NUCLEOTIDE SEQUENCE</scope>
    <source>
        <strain evidence="12">JCM 3346</strain>
    </source>
</reference>
<dbReference type="PANTHER" id="PTHR47354">
    <property type="entry name" value="NADH OXIDOREDUCTASE HCR"/>
    <property type="match status" value="1"/>
</dbReference>
<dbReference type="Pfam" id="PF00970">
    <property type="entry name" value="FAD_binding_6"/>
    <property type="match status" value="1"/>
</dbReference>
<dbReference type="AlphaFoldDB" id="A0A918CL99"/>
<name>A0A918CL99_AGRME</name>
<keyword evidence="5" id="KW-0274">FAD</keyword>
<dbReference type="InterPro" id="IPR050415">
    <property type="entry name" value="MRET"/>
</dbReference>
<dbReference type="InterPro" id="IPR001041">
    <property type="entry name" value="2Fe-2S_ferredoxin-type"/>
</dbReference>
<evidence type="ECO:0000259" key="11">
    <source>
        <dbReference type="PROSITE" id="PS51384"/>
    </source>
</evidence>
<dbReference type="InterPro" id="IPR039261">
    <property type="entry name" value="FNR_nucleotide-bd"/>
</dbReference>
<keyword evidence="6" id="KW-0560">Oxidoreductase</keyword>
<dbReference type="SUPFAM" id="SSF63380">
    <property type="entry name" value="Riboflavin synthase domain-like"/>
    <property type="match status" value="1"/>
</dbReference>
<keyword evidence="7" id="KW-0408">Iron</keyword>
<dbReference type="SUPFAM" id="SSF54292">
    <property type="entry name" value="2Fe-2S ferredoxin-like"/>
    <property type="match status" value="1"/>
</dbReference>
<organism evidence="12 13">
    <name type="scientific">Agromyces mediolanus</name>
    <name type="common">Corynebacterium mediolanum</name>
    <dbReference type="NCBI Taxonomy" id="41986"/>
    <lineage>
        <taxon>Bacteria</taxon>
        <taxon>Bacillati</taxon>
        <taxon>Actinomycetota</taxon>
        <taxon>Actinomycetes</taxon>
        <taxon>Micrococcales</taxon>
        <taxon>Microbacteriaceae</taxon>
        <taxon>Agromyces</taxon>
    </lineage>
</organism>
<sequence length="613" mass="64805">MAPAHLERIVRYPVKGLPGVPETDGAELRPGRGLRWDRGHAVENGTVVPADRAAWQPRETYFHLAKYESIARIGTALDGADGDDPVLTLSAADAVARLRLAGPSLDAADADALLRATLPAGPLGPPTLVRTAAAGLWDWPAAHLSIINLATLEALAEAAGEPVDPRRFRGNLYLGGLPAWGELALLGRRVRLGGAVLEVFQPTDRCRATTINPLDAVSDLNVPALLASRFGHMFCGVYARVVEPGRISPGDRIEPLDERTPLPGAEHGWPRTGRVVERRRESEAVTSFWFDDPLGLLPRARPGQHVRVHAPGAAAPNWRCYTISATDDGASESGPSGRFRISVKRDGRISTALHEQLESGGELVVTGPFGDVVLDEDASRDLLLVSAGAGITPTAAMLRARLAAPGTGRVRVVHSERDAASVALWDEVRDAVAALPDAEASLHLTRDPAGAERLGAASVRPDAATFGAILAQLDLDRLDVYACGPGTFTADVRAQLAALGVDPERVRAEVFFSPSSAELAEPREPSTSGPHRITVGEDELDWRPESGSVLDAVEGIGIDWTSGCRVGVCGTCVRKLTSGTVEYLSEPLTPPPAGSVLVCCSAPTSDLVFDPGD</sequence>
<keyword evidence="2" id="KW-0285">Flavoprotein</keyword>
<dbReference type="GO" id="GO:0051537">
    <property type="term" value="F:2 iron, 2 sulfur cluster binding"/>
    <property type="evidence" value="ECO:0007669"/>
    <property type="project" value="UniProtKB-KW"/>
</dbReference>
<dbReference type="PROSITE" id="PS00197">
    <property type="entry name" value="2FE2S_FER_1"/>
    <property type="match status" value="1"/>
</dbReference>
<dbReference type="Proteomes" id="UP000610303">
    <property type="component" value="Unassembled WGS sequence"/>
</dbReference>
<dbReference type="InterPro" id="IPR001433">
    <property type="entry name" value="OxRdtase_FAD/NAD-bd"/>
</dbReference>
<evidence type="ECO:0000256" key="6">
    <source>
        <dbReference type="ARBA" id="ARBA00023002"/>
    </source>
</evidence>
<dbReference type="PRINTS" id="PR00410">
    <property type="entry name" value="PHEHYDRXLASE"/>
</dbReference>
<dbReference type="Gene3D" id="3.10.20.30">
    <property type="match status" value="1"/>
</dbReference>
<dbReference type="Gene3D" id="3.40.50.80">
    <property type="entry name" value="Nucleotide-binding domain of ferredoxin-NADP reductase (FNR) module"/>
    <property type="match status" value="1"/>
</dbReference>
<dbReference type="Gene3D" id="2.40.30.10">
    <property type="entry name" value="Translation factors"/>
    <property type="match status" value="1"/>
</dbReference>
<proteinExistence type="predicted"/>
<dbReference type="RefSeq" id="WP_189085557.1">
    <property type="nucleotide sequence ID" value="NZ_BMRJ01000002.1"/>
</dbReference>
<evidence type="ECO:0000256" key="4">
    <source>
        <dbReference type="ARBA" id="ARBA00022723"/>
    </source>
</evidence>
<evidence type="ECO:0000313" key="13">
    <source>
        <dbReference type="Proteomes" id="UP000610303"/>
    </source>
</evidence>
<dbReference type="InterPro" id="IPR017938">
    <property type="entry name" value="Riboflavin_synthase-like_b-brl"/>
</dbReference>
<evidence type="ECO:0000256" key="8">
    <source>
        <dbReference type="ARBA" id="ARBA00023014"/>
    </source>
</evidence>
<comment type="cofactor">
    <cofactor evidence="1">
        <name>FAD</name>
        <dbReference type="ChEBI" id="CHEBI:57692"/>
    </cofactor>
</comment>
<dbReference type="PROSITE" id="PS51085">
    <property type="entry name" value="2FE2S_FER_2"/>
    <property type="match status" value="1"/>
</dbReference>
<keyword evidence="4" id="KW-0479">Metal-binding</keyword>
<dbReference type="GO" id="GO:0030151">
    <property type="term" value="F:molybdenum ion binding"/>
    <property type="evidence" value="ECO:0007669"/>
    <property type="project" value="InterPro"/>
</dbReference>
<dbReference type="CDD" id="cd00207">
    <property type="entry name" value="fer2"/>
    <property type="match status" value="1"/>
</dbReference>
<gene>
    <name evidence="12" type="ORF">GCM10010196_23720</name>
</gene>
<dbReference type="Pfam" id="PF03473">
    <property type="entry name" value="MOSC"/>
    <property type="match status" value="1"/>
</dbReference>
<evidence type="ECO:0000256" key="3">
    <source>
        <dbReference type="ARBA" id="ARBA00022714"/>
    </source>
</evidence>
<feature type="domain" description="FAD-binding FR-type" evidence="11">
    <location>
        <begin position="268"/>
        <end position="375"/>
    </location>
</feature>
<feature type="domain" description="MOSC" evidence="10">
    <location>
        <begin position="111"/>
        <end position="256"/>
    </location>
</feature>
<evidence type="ECO:0000256" key="5">
    <source>
        <dbReference type="ARBA" id="ARBA00022827"/>
    </source>
</evidence>
<dbReference type="InterPro" id="IPR017927">
    <property type="entry name" value="FAD-bd_FR_type"/>
</dbReference>
<dbReference type="PROSITE" id="PS51384">
    <property type="entry name" value="FAD_FR"/>
    <property type="match status" value="1"/>
</dbReference>
<evidence type="ECO:0008006" key="14">
    <source>
        <dbReference type="Google" id="ProtNLM"/>
    </source>
</evidence>
<keyword evidence="3" id="KW-0001">2Fe-2S</keyword>
<dbReference type="InterPro" id="IPR005302">
    <property type="entry name" value="MoCF_Sase_C"/>
</dbReference>
<dbReference type="GO" id="GO:0030170">
    <property type="term" value="F:pyridoxal phosphate binding"/>
    <property type="evidence" value="ECO:0007669"/>
    <property type="project" value="InterPro"/>
</dbReference>
<dbReference type="PROSITE" id="PS51340">
    <property type="entry name" value="MOSC"/>
    <property type="match status" value="1"/>
</dbReference>
<evidence type="ECO:0000259" key="10">
    <source>
        <dbReference type="PROSITE" id="PS51340"/>
    </source>
</evidence>
<dbReference type="InterPro" id="IPR012675">
    <property type="entry name" value="Beta-grasp_dom_sf"/>
</dbReference>
<evidence type="ECO:0000313" key="12">
    <source>
        <dbReference type="EMBL" id="GGR29097.1"/>
    </source>
</evidence>
<dbReference type="SUPFAM" id="SSF50800">
    <property type="entry name" value="PK beta-barrel domain-like"/>
    <property type="match status" value="1"/>
</dbReference>
<dbReference type="InterPro" id="IPR011037">
    <property type="entry name" value="Pyrv_Knase-like_insert_dom_sf"/>
</dbReference>
<reference evidence="12" key="2">
    <citation type="submission" date="2020-09" db="EMBL/GenBank/DDBJ databases">
        <authorList>
            <person name="Sun Q."/>
            <person name="Ohkuma M."/>
        </authorList>
    </citation>
    <scope>NUCLEOTIDE SEQUENCE</scope>
    <source>
        <strain evidence="12">JCM 3346</strain>
    </source>
</reference>
<dbReference type="InterPro" id="IPR036010">
    <property type="entry name" value="2Fe-2S_ferredoxin-like_sf"/>
</dbReference>
<dbReference type="SUPFAM" id="SSF52343">
    <property type="entry name" value="Ferredoxin reductase-like, C-terminal NADP-linked domain"/>
    <property type="match status" value="1"/>
</dbReference>
<comment type="caution">
    <text evidence="12">The sequence shown here is derived from an EMBL/GenBank/DDBJ whole genome shotgun (WGS) entry which is preliminary data.</text>
</comment>
<accession>A0A918CL99</accession>
<feature type="domain" description="2Fe-2S ferredoxin-type" evidence="9">
    <location>
        <begin position="531"/>
        <end position="613"/>
    </location>
</feature>
<evidence type="ECO:0000256" key="2">
    <source>
        <dbReference type="ARBA" id="ARBA00022630"/>
    </source>
</evidence>
<dbReference type="PANTHER" id="PTHR47354:SF6">
    <property type="entry name" value="NADH OXIDOREDUCTASE HCR"/>
    <property type="match status" value="1"/>
</dbReference>
<dbReference type="InterPro" id="IPR008333">
    <property type="entry name" value="Cbr1-like_FAD-bd_dom"/>
</dbReference>
<evidence type="ECO:0000256" key="1">
    <source>
        <dbReference type="ARBA" id="ARBA00001974"/>
    </source>
</evidence>
<dbReference type="EMBL" id="BMRJ01000002">
    <property type="protein sequence ID" value="GGR29097.1"/>
    <property type="molecule type" value="Genomic_DNA"/>
</dbReference>